<keyword evidence="2" id="KW-0812">Transmembrane</keyword>
<feature type="transmembrane region" description="Helical" evidence="2">
    <location>
        <begin position="87"/>
        <end position="104"/>
    </location>
</feature>
<gene>
    <name evidence="3" type="ORF">SAMN05444158_6078</name>
</gene>
<protein>
    <recommendedName>
        <fullName evidence="5">SMODS and SLOG-associating 2TM effector domain-containing protein</fullName>
    </recommendedName>
</protein>
<organism evidence="3 4">
    <name type="scientific">Bradyrhizobium canariense</name>
    <dbReference type="NCBI Taxonomy" id="255045"/>
    <lineage>
        <taxon>Bacteria</taxon>
        <taxon>Pseudomonadati</taxon>
        <taxon>Pseudomonadota</taxon>
        <taxon>Alphaproteobacteria</taxon>
        <taxon>Hyphomicrobiales</taxon>
        <taxon>Nitrobacteraceae</taxon>
        <taxon>Bradyrhizobium</taxon>
    </lineage>
</organism>
<evidence type="ECO:0000256" key="2">
    <source>
        <dbReference type="SAM" id="Phobius"/>
    </source>
</evidence>
<evidence type="ECO:0000313" key="4">
    <source>
        <dbReference type="Proteomes" id="UP000243904"/>
    </source>
</evidence>
<reference evidence="4" key="1">
    <citation type="submission" date="2016-10" db="EMBL/GenBank/DDBJ databases">
        <authorList>
            <person name="Varghese N."/>
            <person name="Submissions S."/>
        </authorList>
    </citation>
    <scope>NUCLEOTIDE SEQUENCE [LARGE SCALE GENOMIC DNA]</scope>
    <source>
        <strain evidence="4">GAS369</strain>
    </source>
</reference>
<evidence type="ECO:0000256" key="1">
    <source>
        <dbReference type="SAM" id="MobiDB-lite"/>
    </source>
</evidence>
<evidence type="ECO:0000313" key="3">
    <source>
        <dbReference type="EMBL" id="SDT44042.1"/>
    </source>
</evidence>
<dbReference type="EMBL" id="LT629750">
    <property type="protein sequence ID" value="SDT44042.1"/>
    <property type="molecule type" value="Genomic_DNA"/>
</dbReference>
<feature type="region of interest" description="Disordered" evidence="1">
    <location>
        <begin position="1"/>
        <end position="54"/>
    </location>
</feature>
<feature type="transmembrane region" description="Helical" evidence="2">
    <location>
        <begin position="116"/>
        <end position="137"/>
    </location>
</feature>
<proteinExistence type="predicted"/>
<feature type="compositionally biased region" description="Low complexity" evidence="1">
    <location>
        <begin position="1"/>
        <end position="23"/>
    </location>
</feature>
<keyword evidence="2" id="KW-1133">Transmembrane helix</keyword>
<dbReference type="AlphaFoldDB" id="A0A1H2AE55"/>
<dbReference type="Proteomes" id="UP000243904">
    <property type="component" value="Chromosome I"/>
</dbReference>
<evidence type="ECO:0008006" key="5">
    <source>
        <dbReference type="Google" id="ProtNLM"/>
    </source>
</evidence>
<sequence length="247" mass="27091">MASSAGAEGAAEAGATASAASGPEADKDAGGSPARSTGADQRGEGTSDPAHGPLAAETLDSAERVSCIMNAHYHGAREGFLDTTHRWFMFAVIVLGAAAFADLIPKREGDHQENLLKGFLGAGAALFGALDLTFDLSNRARAHSLMKRRYYELLADLREGKKSSAEARVCLDRFSADEEPPYRALLLSCWNRTQREVYGMHADHFHIPLFHRLFKNWLRWTSTDFGNPFAPGQSQSVWLLWRTRLRK</sequence>
<accession>A0A1H2AE55</accession>
<name>A0A1H2AE55_9BRAD</name>
<keyword evidence="4" id="KW-1185">Reference proteome</keyword>
<keyword evidence="2" id="KW-0472">Membrane</keyword>